<accession>A0A8H5J4P7</accession>
<organism evidence="1 2">
    <name type="scientific">Fusarium mexicanum</name>
    <dbReference type="NCBI Taxonomy" id="751941"/>
    <lineage>
        <taxon>Eukaryota</taxon>
        <taxon>Fungi</taxon>
        <taxon>Dikarya</taxon>
        <taxon>Ascomycota</taxon>
        <taxon>Pezizomycotina</taxon>
        <taxon>Sordariomycetes</taxon>
        <taxon>Hypocreomycetidae</taxon>
        <taxon>Hypocreales</taxon>
        <taxon>Nectriaceae</taxon>
        <taxon>Fusarium</taxon>
        <taxon>Fusarium fujikuroi species complex</taxon>
    </lineage>
</organism>
<name>A0A8H5J4P7_9HYPO</name>
<comment type="caution">
    <text evidence="1">The sequence shown here is derived from an EMBL/GenBank/DDBJ whole genome shotgun (WGS) entry which is preliminary data.</text>
</comment>
<reference evidence="1 2" key="1">
    <citation type="submission" date="2020-05" db="EMBL/GenBank/DDBJ databases">
        <title>Identification and distribution of gene clusters putatively required for synthesis of sphingolipid metabolism inhibitors in phylogenetically diverse species of the filamentous fungus Fusarium.</title>
        <authorList>
            <person name="Kim H.-S."/>
            <person name="Busman M."/>
            <person name="Brown D.W."/>
            <person name="Divon H."/>
            <person name="Uhlig S."/>
            <person name="Proctor R.H."/>
        </authorList>
    </citation>
    <scope>NUCLEOTIDE SEQUENCE [LARGE SCALE GENOMIC DNA]</scope>
    <source>
        <strain evidence="1 2">NRRL 53147</strain>
    </source>
</reference>
<dbReference type="AlphaFoldDB" id="A0A8H5J4P7"/>
<gene>
    <name evidence="1" type="ORF">FMEXI_5156</name>
</gene>
<sequence>MEDEYHIEETYLAARASFMDFSRRMEDLGFQSLARIERSPEWHQSANYNIVHPGPGELDRMPFRDSIESPYWNETLVLHNFDCPRGHLSEDHCEAAAKYLLFETSADLLSYVNVVVPDIVGPAVEVMAALQKDDTTAFGIMTSMQKNDFSKFARIEEDWDTFHVPTLLETYNHFVISPRAREWLEKLFDSLVEPKLVPVTTRFEWDEDGVAIDPKLFILAHAIQLLRFAPVHFRRSNSHKTTDSYPRRFPIGFPQPAFNRPSILGGYSYDDVLRALLLMFLLSEQRATGQLLPLLPSKPEPSREVWLGYRKTRSDLCQPSGSGSSTSTQSSISFMKFPPEVRLMIIESALPTQIAPCIKGDDNYDNDAGTIRFRAIHATHEDTLLPLKLSCRYIYYAIRQVRPVEAVDGDNDEVIFRFDFKQDTLRVFDYGLPLLKTSSGRELPLPVQKLMVTTYETALRDPVEWEGVALERVMSIRRFPWLKEFSMVCPVAKREWRIEGFERDGPEVDISRTVDELWGSDRNSQLGSRFASLWCAARRIRAHTGIRWKFNYHYNYIVDHTDREWNTPQGELLGVPPDFCEDADSQPDGRLERQEWFYNDNPAFIPYIGFYGYDRGQCSMGGNWAGFRYFEETGAVFFTPLSWDDVEPLVVGPHGENGEEAPWNEHHPQFVARVWIIRKGESVPEGQGQYGWMRVEEVMDGDPEWKQQLKSTWMMVRDTFEAEYHHNCGYEFRDTRF</sequence>
<keyword evidence="2" id="KW-1185">Reference proteome</keyword>
<evidence type="ECO:0000313" key="2">
    <source>
        <dbReference type="Proteomes" id="UP000522262"/>
    </source>
</evidence>
<evidence type="ECO:0000313" key="1">
    <source>
        <dbReference type="EMBL" id="KAF5547460.1"/>
    </source>
</evidence>
<protein>
    <submittedName>
        <fullName evidence="1">Uncharacterized protein</fullName>
    </submittedName>
</protein>
<dbReference type="Proteomes" id="UP000522262">
    <property type="component" value="Unassembled WGS sequence"/>
</dbReference>
<dbReference type="EMBL" id="JAAOAM010000106">
    <property type="protein sequence ID" value="KAF5547460.1"/>
    <property type="molecule type" value="Genomic_DNA"/>
</dbReference>
<proteinExistence type="predicted"/>